<protein>
    <recommendedName>
        <fullName evidence="4">Aerotolerance regulator N-terminal domain-containing protein</fullName>
    </recommendedName>
</protein>
<evidence type="ECO:0000256" key="1">
    <source>
        <dbReference type="SAM" id="Phobius"/>
    </source>
</evidence>
<dbReference type="InterPro" id="IPR011933">
    <property type="entry name" value="Double_TM_dom"/>
</dbReference>
<sequence length="334" mass="37397">MTSMQPLWWFALPLLLLPVWWHMRKRERTRTDFLATARFLPAALPQQQRVLRWSDVPLLLARLALLVVLIAWLAVLAMPWKGDTVFIAAALERSAWAEQQIAAAGMGSAARQPLPDDAWNWLARNEHEWRPEARFLILAPEAAAAMPALPPRLAHSIDLRVAAAPAAAPKVAAPRERQVVVVTSADRLPRWQALFAAFSTAADGAHRYVLSDAPSASTELIVWDKPDTQPPPSWQAKLWWRTAAATGQTQSPQGLTWTAPQWPLQEVDAARALYERWQAATARPAPHPLPAQQFRAERTKPLPTPLARSPEWLAIALLALFAIERTLTHVRRRS</sequence>
<dbReference type="EMBL" id="WWCJ01000020">
    <property type="protein sequence ID" value="MYN04759.1"/>
    <property type="molecule type" value="Genomic_DNA"/>
</dbReference>
<feature type="transmembrane region" description="Helical" evidence="1">
    <location>
        <begin position="59"/>
        <end position="80"/>
    </location>
</feature>
<gene>
    <name evidence="2" type="ORF">GTP41_21940</name>
</gene>
<dbReference type="Proteomes" id="UP000448575">
    <property type="component" value="Unassembled WGS sequence"/>
</dbReference>
<keyword evidence="1" id="KW-1133">Transmembrane helix</keyword>
<accession>A0A6N9HMZ3</accession>
<keyword evidence="1" id="KW-0812">Transmembrane</keyword>
<reference evidence="2 3" key="1">
    <citation type="submission" date="2019-12" db="EMBL/GenBank/DDBJ databases">
        <title>Novel species isolated from a subtropical stream in China.</title>
        <authorList>
            <person name="Lu H."/>
        </authorList>
    </citation>
    <scope>NUCLEOTIDE SEQUENCE [LARGE SCALE GENOMIC DNA]</scope>
    <source>
        <strain evidence="2 3">DS3</strain>
    </source>
</reference>
<proteinExistence type="predicted"/>
<evidence type="ECO:0000313" key="2">
    <source>
        <dbReference type="EMBL" id="MYN04759.1"/>
    </source>
</evidence>
<dbReference type="NCBIfam" id="TIGR02226">
    <property type="entry name" value="two_anch"/>
    <property type="match status" value="1"/>
</dbReference>
<evidence type="ECO:0008006" key="4">
    <source>
        <dbReference type="Google" id="ProtNLM"/>
    </source>
</evidence>
<feature type="transmembrane region" description="Helical" evidence="1">
    <location>
        <begin position="6"/>
        <end position="23"/>
    </location>
</feature>
<name>A0A6N9HMZ3_9BURK</name>
<dbReference type="RefSeq" id="WP_161027718.1">
    <property type="nucleotide sequence ID" value="NZ_WWCJ01000020.1"/>
</dbReference>
<comment type="caution">
    <text evidence="2">The sequence shown here is derived from an EMBL/GenBank/DDBJ whole genome shotgun (WGS) entry which is preliminary data.</text>
</comment>
<organism evidence="2 3">
    <name type="scientific">Pseudoduganella guangdongensis</name>
    <dbReference type="NCBI Taxonomy" id="2692179"/>
    <lineage>
        <taxon>Bacteria</taxon>
        <taxon>Pseudomonadati</taxon>
        <taxon>Pseudomonadota</taxon>
        <taxon>Betaproteobacteria</taxon>
        <taxon>Burkholderiales</taxon>
        <taxon>Oxalobacteraceae</taxon>
        <taxon>Telluria group</taxon>
        <taxon>Pseudoduganella</taxon>
    </lineage>
</organism>
<keyword evidence="1" id="KW-0472">Membrane</keyword>
<evidence type="ECO:0000313" key="3">
    <source>
        <dbReference type="Proteomes" id="UP000448575"/>
    </source>
</evidence>
<dbReference type="AlphaFoldDB" id="A0A6N9HMZ3"/>
<keyword evidence="3" id="KW-1185">Reference proteome</keyword>